<reference evidence="1 2" key="1">
    <citation type="submission" date="2023-07" db="EMBL/GenBank/DDBJ databases">
        <title>Sorghum-associated microbial communities from plants grown in Nebraska, USA.</title>
        <authorList>
            <person name="Schachtman D."/>
        </authorList>
    </citation>
    <scope>NUCLEOTIDE SEQUENCE [LARGE SCALE GENOMIC DNA]</scope>
    <source>
        <strain evidence="1 2">584</strain>
    </source>
</reference>
<keyword evidence="2" id="KW-1185">Reference proteome</keyword>
<proteinExistence type="predicted"/>
<dbReference type="EMBL" id="JAVDPW010000003">
    <property type="protein sequence ID" value="MDR6289374.1"/>
    <property type="molecule type" value="Genomic_DNA"/>
</dbReference>
<name>A0ABU1JL79_9PROT</name>
<gene>
    <name evidence="1" type="ORF">E9232_001889</name>
</gene>
<dbReference type="InterPro" id="IPR001646">
    <property type="entry name" value="5peptide_repeat"/>
</dbReference>
<dbReference type="SUPFAM" id="SSF141571">
    <property type="entry name" value="Pentapeptide repeat-like"/>
    <property type="match status" value="2"/>
</dbReference>
<dbReference type="RefSeq" id="WP_309793658.1">
    <property type="nucleotide sequence ID" value="NZ_JAVDPW010000003.1"/>
</dbReference>
<evidence type="ECO:0000313" key="1">
    <source>
        <dbReference type="EMBL" id="MDR6289374.1"/>
    </source>
</evidence>
<protein>
    <submittedName>
        <fullName evidence="1">Fluoroquinolone resistance protein</fullName>
    </submittedName>
</protein>
<organism evidence="1 2">
    <name type="scientific">Inquilinus ginsengisoli</name>
    <dbReference type="NCBI Taxonomy" id="363840"/>
    <lineage>
        <taxon>Bacteria</taxon>
        <taxon>Pseudomonadati</taxon>
        <taxon>Pseudomonadota</taxon>
        <taxon>Alphaproteobacteria</taxon>
        <taxon>Rhodospirillales</taxon>
        <taxon>Rhodospirillaceae</taxon>
        <taxon>Inquilinus</taxon>
    </lineage>
</organism>
<dbReference type="PANTHER" id="PTHR14136">
    <property type="entry name" value="BTB_POZ DOMAIN-CONTAINING PROTEIN KCTD9"/>
    <property type="match status" value="1"/>
</dbReference>
<dbReference type="Proteomes" id="UP001262410">
    <property type="component" value="Unassembled WGS sequence"/>
</dbReference>
<dbReference type="InterPro" id="IPR051082">
    <property type="entry name" value="Pentapeptide-BTB/POZ_domain"/>
</dbReference>
<comment type="caution">
    <text evidence="1">The sequence shown here is derived from an EMBL/GenBank/DDBJ whole genome shotgun (WGS) entry which is preliminary data.</text>
</comment>
<dbReference type="Pfam" id="PF00805">
    <property type="entry name" value="Pentapeptide"/>
    <property type="match status" value="1"/>
</dbReference>
<accession>A0ABU1JL79</accession>
<evidence type="ECO:0000313" key="2">
    <source>
        <dbReference type="Proteomes" id="UP001262410"/>
    </source>
</evidence>
<dbReference type="Pfam" id="PF13599">
    <property type="entry name" value="Pentapeptide_4"/>
    <property type="match status" value="1"/>
</dbReference>
<sequence length="259" mass="27575">MASDPTPIDLDQFRRRLAAGDGVSGAALCGVEWPEAAGAEARFADCLFEDCGFAGGDLTGAEFRNCRFLRCRFASTSLRDAVFEDCVFTDRAASTGTVFAFSELRDARFARCDLSFSGFERSGLFGIAMTGCNLLGAKFDRAEFSHAFGRKTISTRAEFRDCRFELADLHGIRLPGCTLVGCDFREADLTDADLSEADLRDSDLTTAVLAGAALAGADLRGAAIAGLNLLALRSLAGLKIGRDQQHALLAAMGVDVVAE</sequence>
<dbReference type="Gene3D" id="2.160.20.80">
    <property type="entry name" value="E3 ubiquitin-protein ligase SopA"/>
    <property type="match status" value="2"/>
</dbReference>
<dbReference type="PANTHER" id="PTHR14136:SF17">
    <property type="entry name" value="BTB_POZ DOMAIN-CONTAINING PROTEIN KCTD9"/>
    <property type="match status" value="1"/>
</dbReference>